<dbReference type="InterPro" id="IPR036291">
    <property type="entry name" value="NAD(P)-bd_dom_sf"/>
</dbReference>
<reference evidence="3" key="1">
    <citation type="submission" date="2017-04" db="EMBL/GenBank/DDBJ databases">
        <authorList>
            <person name="Afonso C.L."/>
            <person name="Miller P.J."/>
            <person name="Scott M.A."/>
            <person name="Spackman E."/>
            <person name="Goraichik I."/>
            <person name="Dimitrov K.M."/>
            <person name="Suarez D.L."/>
            <person name="Swayne D.E."/>
        </authorList>
    </citation>
    <scope>NUCLEOTIDE SEQUENCE</scope>
    <source>
        <strain evidence="3">NZ3</strain>
    </source>
</reference>
<proteinExistence type="inferred from homology"/>
<protein>
    <recommendedName>
        <fullName evidence="2">NAD-dependent epimerase/dehydratase domain-containing protein</fullName>
    </recommendedName>
</protein>
<dbReference type="Proteomes" id="UP000244093">
    <property type="component" value="Unassembled WGS sequence"/>
</dbReference>
<evidence type="ECO:0000259" key="2">
    <source>
        <dbReference type="Pfam" id="PF01370"/>
    </source>
</evidence>
<evidence type="ECO:0000313" key="3">
    <source>
        <dbReference type="EMBL" id="PUA31914.1"/>
    </source>
</evidence>
<dbReference type="EMBL" id="NBVN01000005">
    <property type="protein sequence ID" value="PUA31914.1"/>
    <property type="molecule type" value="Genomic_DNA"/>
</dbReference>
<evidence type="ECO:0000256" key="1">
    <source>
        <dbReference type="ARBA" id="ARBA00007637"/>
    </source>
</evidence>
<dbReference type="PANTHER" id="PTHR43000">
    <property type="entry name" value="DTDP-D-GLUCOSE 4,6-DEHYDRATASE-RELATED"/>
    <property type="match status" value="1"/>
</dbReference>
<dbReference type="InterPro" id="IPR001509">
    <property type="entry name" value="Epimerase_deHydtase"/>
</dbReference>
<gene>
    <name evidence="3" type="ORF">B7O98_07965</name>
</gene>
<dbReference type="Gene3D" id="3.40.50.720">
    <property type="entry name" value="NAD(P)-binding Rossmann-like Domain"/>
    <property type="match status" value="1"/>
</dbReference>
<dbReference type="AlphaFoldDB" id="A0A2R7Y316"/>
<evidence type="ECO:0000313" key="4">
    <source>
        <dbReference type="Proteomes" id="UP000244093"/>
    </source>
</evidence>
<name>A0A2R7Y316_9CREN</name>
<comment type="caution">
    <text evidence="3">The sequence shown here is derived from an EMBL/GenBank/DDBJ whole genome shotgun (WGS) entry which is preliminary data.</text>
</comment>
<reference evidence="3" key="2">
    <citation type="journal article" date="2018" name="Syst. Appl. Microbiol.">
        <title>A new symbiotic nanoarchaeote (Candidatus Nanoclepta minutus) and its host (Zestosphaera tikiterensis gen. nov., sp. nov.) from a New Zealand hot spring.</title>
        <authorList>
            <person name="St John E."/>
            <person name="Liu Y."/>
            <person name="Podar M."/>
            <person name="Stott M.B."/>
            <person name="Meneghin J."/>
            <person name="Chen Z."/>
            <person name="Lagutin K."/>
            <person name="Mitchell K."/>
            <person name="Reysenbach A.L."/>
        </authorList>
    </citation>
    <scope>NUCLEOTIDE SEQUENCE [LARGE SCALE GENOMIC DNA]</scope>
    <source>
        <strain evidence="3">NZ3</strain>
    </source>
</reference>
<dbReference type="Pfam" id="PF01370">
    <property type="entry name" value="Epimerase"/>
    <property type="match status" value="1"/>
</dbReference>
<sequence length="319" mass="35670">MLRWGFDLRVLVTGGVGFIGSHVVEELVRGGYEVVVLDNLSNSDLRNIEGFLDEVVFFKGDVRDSDVVSKAVEGVDAVVHLAALIDAVESFDKPLLYHEVNVYGTHVLLKKCVDLGVSRFIYASTTAVYGEPVNVPTPEDEFLKPINPYGLTKALSEKLVKYYSRAYGLKTTIFRLFNVYGPKQWRSRYAGVITKFIERVSKGEPPIIFGDGEQVRDFIYVEDVAKVFIKSLEEGVDGLYNLGTGRGVKIKDLAELVIKAFGLKELKPIHAPPRPGDIIRSVADITKLKEVFNVKLTDLEEGIRKTIEDYKNHSRTNGR</sequence>
<dbReference type="PRINTS" id="PR01713">
    <property type="entry name" value="NUCEPIMERASE"/>
</dbReference>
<dbReference type="Gene3D" id="3.90.25.10">
    <property type="entry name" value="UDP-galactose 4-epimerase, domain 1"/>
    <property type="match status" value="1"/>
</dbReference>
<accession>A0A2R7Y316</accession>
<dbReference type="SUPFAM" id="SSF51735">
    <property type="entry name" value="NAD(P)-binding Rossmann-fold domains"/>
    <property type="match status" value="1"/>
</dbReference>
<organism evidence="3 4">
    <name type="scientific">Zestosphaera tikiterensis</name>
    <dbReference type="NCBI Taxonomy" id="1973259"/>
    <lineage>
        <taxon>Archaea</taxon>
        <taxon>Thermoproteota</taxon>
        <taxon>Thermoprotei</taxon>
        <taxon>Desulfurococcales</taxon>
        <taxon>Desulfurococcaceae</taxon>
        <taxon>Zestosphaera</taxon>
    </lineage>
</organism>
<feature type="domain" description="NAD-dependent epimerase/dehydratase" evidence="2">
    <location>
        <begin position="10"/>
        <end position="243"/>
    </location>
</feature>
<comment type="similarity">
    <text evidence="1">Belongs to the NAD(P)-dependent epimerase/dehydratase family.</text>
</comment>